<dbReference type="Proteomes" id="UP000783686">
    <property type="component" value="Unassembled WGS sequence"/>
</dbReference>
<accession>A0A811L563</accession>
<protein>
    <recommendedName>
        <fullName evidence="1">BPTI/Kunitz inhibitor domain-containing protein</fullName>
    </recommendedName>
</protein>
<comment type="caution">
    <text evidence="2">The sequence shown here is derived from an EMBL/GenBank/DDBJ whole genome shotgun (WGS) entry which is preliminary data.</text>
</comment>
<dbReference type="EMBL" id="CAJFDH010000005">
    <property type="protein sequence ID" value="CAD5223255.1"/>
    <property type="molecule type" value="Genomic_DNA"/>
</dbReference>
<evidence type="ECO:0000259" key="1">
    <source>
        <dbReference type="PROSITE" id="PS50279"/>
    </source>
</evidence>
<feature type="domain" description="BPTI/Kunitz inhibitor" evidence="1">
    <location>
        <begin position="547"/>
        <end position="597"/>
    </location>
</feature>
<dbReference type="Pfam" id="PF14625">
    <property type="entry name" value="Lustrin_cystein"/>
    <property type="match status" value="5"/>
</dbReference>
<dbReference type="InterPro" id="IPR002223">
    <property type="entry name" value="Kunitz_BPTI"/>
</dbReference>
<dbReference type="PROSITE" id="PS00280">
    <property type="entry name" value="BPTI_KUNITZ_1"/>
    <property type="match status" value="1"/>
</dbReference>
<dbReference type="Proteomes" id="UP000614601">
    <property type="component" value="Unassembled WGS sequence"/>
</dbReference>
<dbReference type="CDD" id="cd00109">
    <property type="entry name" value="Kunitz-type"/>
    <property type="match status" value="1"/>
</dbReference>
<dbReference type="EMBL" id="CAJFCW020000005">
    <property type="protein sequence ID" value="CAG9117408.1"/>
    <property type="molecule type" value="Genomic_DNA"/>
</dbReference>
<feature type="domain" description="BPTI/Kunitz inhibitor" evidence="1">
    <location>
        <begin position="186"/>
        <end position="236"/>
    </location>
</feature>
<dbReference type="SMART" id="SM00131">
    <property type="entry name" value="KU"/>
    <property type="match status" value="7"/>
</dbReference>
<dbReference type="CDD" id="cd22593">
    <property type="entry name" value="Kunitz_conkunitzin"/>
    <property type="match status" value="6"/>
</dbReference>
<dbReference type="InterPro" id="IPR028150">
    <property type="entry name" value="Lustrin_cystein"/>
</dbReference>
<reference evidence="2" key="1">
    <citation type="submission" date="2020-09" db="EMBL/GenBank/DDBJ databases">
        <authorList>
            <person name="Kikuchi T."/>
        </authorList>
    </citation>
    <scope>NUCLEOTIDE SEQUENCE</scope>
    <source>
        <strain evidence="2">SH1</strain>
    </source>
</reference>
<feature type="domain" description="BPTI/Kunitz inhibitor" evidence="1">
    <location>
        <begin position="652"/>
        <end position="702"/>
    </location>
</feature>
<dbReference type="PANTHER" id="PTHR46339">
    <property type="entry name" value="PROTEIN CBG15282-RELATED"/>
    <property type="match status" value="1"/>
</dbReference>
<name>A0A811L563_9BILA</name>
<feature type="domain" description="BPTI/Kunitz inhibitor" evidence="1">
    <location>
        <begin position="324"/>
        <end position="389"/>
    </location>
</feature>
<feature type="domain" description="BPTI/Kunitz inhibitor" evidence="1">
    <location>
        <begin position="79"/>
        <end position="129"/>
    </location>
</feature>
<dbReference type="OrthoDB" id="4473401at2759"/>
<evidence type="ECO:0000313" key="3">
    <source>
        <dbReference type="Proteomes" id="UP000614601"/>
    </source>
</evidence>
<dbReference type="AlphaFoldDB" id="A0A811L563"/>
<sequence length="762" mass="83602">MSQEECAEKCIGRDTVIAAPTMDPPKFENPCSTGFPLVSAQNEILQCMESRPCPRGYYCHIGGNDITTVCCPAIGSDPCGQPLDSGTGGMRLQRWYWNAQAGCCQMFNYCGLRGTQNNFLSREDCEQTCMEYDSPCAGGQPEMLSPNRPKQCGLFNSCSPNYWCHMGAKPQTTVCCPNRVPPAQVCRLPMVCGRGNANLQRWYYDVNRGCCVMFVYNGKYGNQNNFLTLQDCQKACVDQTNKNQLQIITPLPQITTPNSLISTTPIPWKNHCPQGEPLLEKLVTQNGTTLAIRPIKCTYENDREVCGEAHWCFLGVTADENMCCSGESRQESACSGMALLDSGAVYEGEKPVLRWMYDVKTNECFAFGFKGSKGNQNNFLTEEECLAMCQAINPCKLPVPLPLEQCIPGPNACAARPNMYCHVGAVPQTTVCCPAETPNPCELPLDPGLGRDKLERWFYNAQSAICQPFTYNGIKGNQNNFLSQLECEELCVPNPCAEGRPFVGADGRPQTCSPSASMNTCPADHWCHVGATPVTTVCCPAARPNPCNLPMSTGEGDASLERWYYEPASKTCKPFEYRGLKGNQNNYLSQRACQLACQPLDNPCIGQPATTPSGQVLFCSATNKDTCPVNFWCHLGSTPETTVCCPGATNPCSVPLAPGTGNSGLSRWYYNTDERQCIPFQYNGKRGNQNNFLSQTECERTCPEQLCLLSIDKGACSGRQTRFAFNRQTSQCVPFEYTGCGGNLNNFLTMEDCVATCGNVGF</sequence>
<proteinExistence type="predicted"/>
<dbReference type="Gene3D" id="4.10.410.10">
    <property type="entry name" value="Pancreatic trypsin inhibitor Kunitz domain"/>
    <property type="match status" value="7"/>
</dbReference>
<dbReference type="SMART" id="SM00289">
    <property type="entry name" value="WR1"/>
    <property type="match status" value="5"/>
</dbReference>
<keyword evidence="3" id="KW-1185">Reference proteome</keyword>
<dbReference type="SUPFAM" id="SSF57362">
    <property type="entry name" value="BPTI-like"/>
    <property type="match status" value="7"/>
</dbReference>
<dbReference type="PANTHER" id="PTHR46339:SF1">
    <property type="entry name" value="BPTI_KUNITZ INHIBITOR DOMAIN-CONTAINING PROTEIN"/>
    <property type="match status" value="1"/>
</dbReference>
<feature type="domain" description="BPTI/Kunitz inhibitor" evidence="1">
    <location>
        <begin position="441"/>
        <end position="491"/>
    </location>
</feature>
<dbReference type="PRINTS" id="PR00759">
    <property type="entry name" value="BASICPTASE"/>
</dbReference>
<dbReference type="InterPro" id="IPR020901">
    <property type="entry name" value="Prtase_inh_Kunz-CS"/>
</dbReference>
<evidence type="ECO:0000313" key="2">
    <source>
        <dbReference type="EMBL" id="CAD5223255.1"/>
    </source>
</evidence>
<dbReference type="InterPro" id="IPR006150">
    <property type="entry name" value="Cys_repeat_1"/>
</dbReference>
<dbReference type="InterPro" id="IPR036880">
    <property type="entry name" value="Kunitz_BPTI_sf"/>
</dbReference>
<organism evidence="2 3">
    <name type="scientific">Bursaphelenchus okinawaensis</name>
    <dbReference type="NCBI Taxonomy" id="465554"/>
    <lineage>
        <taxon>Eukaryota</taxon>
        <taxon>Metazoa</taxon>
        <taxon>Ecdysozoa</taxon>
        <taxon>Nematoda</taxon>
        <taxon>Chromadorea</taxon>
        <taxon>Rhabditida</taxon>
        <taxon>Tylenchina</taxon>
        <taxon>Tylenchomorpha</taxon>
        <taxon>Aphelenchoidea</taxon>
        <taxon>Aphelenchoididae</taxon>
        <taxon>Bursaphelenchus</taxon>
    </lineage>
</organism>
<dbReference type="InterPro" id="IPR053014">
    <property type="entry name" value="Cuticle_assoc_divergent"/>
</dbReference>
<feature type="domain" description="BPTI/Kunitz inhibitor" evidence="1">
    <location>
        <begin position="707"/>
        <end position="757"/>
    </location>
</feature>
<dbReference type="PROSITE" id="PS50279">
    <property type="entry name" value="BPTI_KUNITZ_2"/>
    <property type="match status" value="7"/>
</dbReference>
<gene>
    <name evidence="2" type="ORF">BOKJ2_LOCUS10052</name>
</gene>
<dbReference type="GO" id="GO:0004867">
    <property type="term" value="F:serine-type endopeptidase inhibitor activity"/>
    <property type="evidence" value="ECO:0007669"/>
    <property type="project" value="InterPro"/>
</dbReference>
<dbReference type="Pfam" id="PF00014">
    <property type="entry name" value="Kunitz_BPTI"/>
    <property type="match status" value="7"/>
</dbReference>